<dbReference type="Gene3D" id="3.40.50.1820">
    <property type="entry name" value="alpha/beta hydrolase"/>
    <property type="match status" value="1"/>
</dbReference>
<dbReference type="Pfam" id="PF12697">
    <property type="entry name" value="Abhydrolase_6"/>
    <property type="match status" value="1"/>
</dbReference>
<evidence type="ECO:0000313" key="3">
    <source>
        <dbReference type="Proteomes" id="UP000182114"/>
    </source>
</evidence>
<dbReference type="EMBL" id="FNBD01000011">
    <property type="protein sequence ID" value="SDF30401.1"/>
    <property type="molecule type" value="Genomic_DNA"/>
</dbReference>
<keyword evidence="3" id="KW-1185">Reference proteome</keyword>
<dbReference type="SUPFAM" id="SSF53474">
    <property type="entry name" value="alpha/beta-Hydrolases"/>
    <property type="match status" value="1"/>
</dbReference>
<reference evidence="3" key="1">
    <citation type="submission" date="2016-10" db="EMBL/GenBank/DDBJ databases">
        <authorList>
            <person name="Varghese N."/>
            <person name="Submissions S."/>
        </authorList>
    </citation>
    <scope>NUCLEOTIDE SEQUENCE [LARGE SCALE GENOMIC DNA]</scope>
    <source>
        <strain evidence="3">DSM 24729</strain>
    </source>
</reference>
<dbReference type="AlphaFoldDB" id="A0A1G7K079"/>
<protein>
    <submittedName>
        <fullName evidence="2">Esterase/lipase</fullName>
    </submittedName>
</protein>
<dbReference type="Proteomes" id="UP000182114">
    <property type="component" value="Unassembled WGS sequence"/>
</dbReference>
<gene>
    <name evidence="2" type="ORF">SAMN04487992_1119</name>
</gene>
<organism evidence="2 3">
    <name type="scientific">Cellulophaga baltica</name>
    <dbReference type="NCBI Taxonomy" id="76594"/>
    <lineage>
        <taxon>Bacteria</taxon>
        <taxon>Pseudomonadati</taxon>
        <taxon>Bacteroidota</taxon>
        <taxon>Flavobacteriia</taxon>
        <taxon>Flavobacteriales</taxon>
        <taxon>Flavobacteriaceae</taxon>
        <taxon>Cellulophaga</taxon>
    </lineage>
</organism>
<proteinExistence type="predicted"/>
<dbReference type="InterPro" id="IPR029058">
    <property type="entry name" value="AB_hydrolase_fold"/>
</dbReference>
<dbReference type="RefSeq" id="WP_074539070.1">
    <property type="nucleotide sequence ID" value="NZ_FNBD01000011.1"/>
</dbReference>
<name>A0A1G7K079_9FLAO</name>
<feature type="domain" description="AB hydrolase-1" evidence="1">
    <location>
        <begin position="61"/>
        <end position="214"/>
    </location>
</feature>
<accession>A0A1G7K079</accession>
<dbReference type="InterPro" id="IPR000073">
    <property type="entry name" value="AB_hydrolase_1"/>
</dbReference>
<dbReference type="eggNOG" id="COG2267">
    <property type="taxonomic scope" value="Bacteria"/>
</dbReference>
<evidence type="ECO:0000259" key="1">
    <source>
        <dbReference type="Pfam" id="PF12697"/>
    </source>
</evidence>
<sequence length="261" mass="30688">MRSKGKVFFITGAFVNTSCWDNWKLFFHKHGYTIQIPIWPHKDESNQVLLKRHPDLVLGQLSLEELFQYFVAIIEKEQEKPIVIGHSLGGLIVQYLLQENLASLGVAIHSIPPKGIYTLHFSLYKSLWNPLGFFKYKNTTHLMSFKDWQYAYTNGMTLKEQKDSYEKYIIPESRRVLRDLLTVTAKIAYKKKLAPLLFIAGEKDHMIPASLNYLNYKKYRKNTSITNYKEFEEINHFVLGQQKWQEIAAYCLNWIEQNNTL</sequence>
<evidence type="ECO:0000313" key="2">
    <source>
        <dbReference type="EMBL" id="SDF30401.1"/>
    </source>
</evidence>